<gene>
    <name evidence="1" type="ORF">DCC35_18700</name>
</gene>
<proteinExistence type="predicted"/>
<dbReference type="AlphaFoldDB" id="A0A4D7K7D0"/>
<dbReference type="RefSeq" id="WP_137092205.1">
    <property type="nucleotide sequence ID" value="NZ_CP028923.1"/>
</dbReference>
<keyword evidence="2" id="KW-1185">Reference proteome</keyword>
<evidence type="ECO:0008006" key="3">
    <source>
        <dbReference type="Google" id="ProtNLM"/>
    </source>
</evidence>
<accession>A0A4D7K7D0</accession>
<name>A0A4D7K7D0_9BACT</name>
<dbReference type="KEGG" id="fpf:DCC35_18700"/>
<evidence type="ECO:0000313" key="2">
    <source>
        <dbReference type="Proteomes" id="UP000298616"/>
    </source>
</evidence>
<dbReference type="Proteomes" id="UP000298616">
    <property type="component" value="Chromosome"/>
</dbReference>
<dbReference type="OrthoDB" id="1453926at2"/>
<organism evidence="1 2">
    <name type="scientific">Mangrovivirga cuniculi</name>
    <dbReference type="NCBI Taxonomy" id="2715131"/>
    <lineage>
        <taxon>Bacteria</taxon>
        <taxon>Pseudomonadati</taxon>
        <taxon>Bacteroidota</taxon>
        <taxon>Cytophagia</taxon>
        <taxon>Cytophagales</taxon>
        <taxon>Mangrovivirgaceae</taxon>
        <taxon>Mangrovivirga</taxon>
    </lineage>
</organism>
<dbReference type="EMBL" id="CP028923">
    <property type="protein sequence ID" value="QCK16614.1"/>
    <property type="molecule type" value="Genomic_DNA"/>
</dbReference>
<reference evidence="1 2" key="1">
    <citation type="submission" date="2018-04" db="EMBL/GenBank/DDBJ databases">
        <title>Complete genome uncultured novel isolate.</title>
        <authorList>
            <person name="Merlino G."/>
        </authorList>
    </citation>
    <scope>NUCLEOTIDE SEQUENCE [LARGE SCALE GENOMIC DNA]</scope>
    <source>
        <strain evidence="2">R1DC9</strain>
    </source>
</reference>
<evidence type="ECO:0000313" key="1">
    <source>
        <dbReference type="EMBL" id="QCK16614.1"/>
    </source>
</evidence>
<sequence>MLRKLVIITIIFLPLITNAQVSAGFHYSNLPFVGINYEIGDRFRPELRIGTDTFLEDVSLEGVVTYDLLDKTDYEFYAGLGARSEDFSGLVIPFGLNLYPLDNKNFGFHFEVAPIIGDVDIMRGSLGFRYRFRSDE</sequence>
<protein>
    <recommendedName>
        <fullName evidence="3">Outer membrane insertion C-signal</fullName>
    </recommendedName>
</protein>